<evidence type="ECO:0000313" key="2">
    <source>
        <dbReference type="EMBL" id="MBF4986517.1"/>
    </source>
</evidence>
<keyword evidence="1" id="KW-1133">Transmembrane helix</keyword>
<protein>
    <submittedName>
        <fullName evidence="2">Uncharacterized protein</fullName>
    </submittedName>
</protein>
<feature type="non-terminal residue" evidence="2">
    <location>
        <position position="1"/>
    </location>
</feature>
<dbReference type="EMBL" id="JADKYU010001271">
    <property type="protein sequence ID" value="MBF4986517.1"/>
    <property type="molecule type" value="Genomic_DNA"/>
</dbReference>
<sequence length="72" mass="8334">VYIFHTVESGTSLDESVFGQILLVVVITLFCLMLMFIQLLSQTINAFVYFNLHEFKNNTYLRSRIEKIGENA</sequence>
<evidence type="ECO:0000256" key="1">
    <source>
        <dbReference type="SAM" id="Phobius"/>
    </source>
</evidence>
<keyword evidence="1" id="KW-0812">Transmembrane</keyword>
<organism evidence="2 3">
    <name type="scientific">Nonlabens mediterrranea</name>
    <dbReference type="NCBI Taxonomy" id="1419947"/>
    <lineage>
        <taxon>Bacteria</taxon>
        <taxon>Pseudomonadati</taxon>
        <taxon>Bacteroidota</taxon>
        <taxon>Flavobacteriia</taxon>
        <taxon>Flavobacteriales</taxon>
        <taxon>Flavobacteriaceae</taxon>
        <taxon>Nonlabens</taxon>
    </lineage>
</organism>
<dbReference type="Proteomes" id="UP001194729">
    <property type="component" value="Unassembled WGS sequence"/>
</dbReference>
<evidence type="ECO:0000313" key="3">
    <source>
        <dbReference type="Proteomes" id="UP001194729"/>
    </source>
</evidence>
<gene>
    <name evidence="2" type="ORF">FNJ87_20135</name>
</gene>
<name>A0ABS0AD80_9FLAO</name>
<keyword evidence="3" id="KW-1185">Reference proteome</keyword>
<comment type="caution">
    <text evidence="2">The sequence shown here is derived from an EMBL/GenBank/DDBJ whole genome shotgun (WGS) entry which is preliminary data.</text>
</comment>
<proteinExistence type="predicted"/>
<keyword evidence="1" id="KW-0472">Membrane</keyword>
<feature type="transmembrane region" description="Helical" evidence="1">
    <location>
        <begin position="17"/>
        <end position="37"/>
    </location>
</feature>
<accession>A0ABS0AD80</accession>
<reference evidence="2 3" key="1">
    <citation type="submission" date="2020-11" db="EMBL/GenBank/DDBJ databases">
        <title>P. mediterranea TC4 genome.</title>
        <authorList>
            <person name="Molmeret M."/>
        </authorList>
    </citation>
    <scope>NUCLEOTIDE SEQUENCE [LARGE SCALE GENOMIC DNA]</scope>
    <source>
        <strain evidence="2 3">TC4</strain>
    </source>
</reference>